<dbReference type="FunCoup" id="A0A3N4LPQ5">
    <property type="interactions" value="84"/>
</dbReference>
<sequence length="806" mass="91611">MDQLHYYYPTGEDDGDDLTNPRNNQKDLYTQLVISGCLGLSAFLTFAVLRPRWSSLYAARKKQRATASSLPDLPDTLFGWIPVLYRISEKEVLTAAGLDAWVFLQFFKMAIKFLAIAAVLSASVLMPIHSHFSDDDEVVKPKESARDPQSLQMMMVNPLVKAGKGKNEYLWAHLIFVYLFSGLSFYFLYAYTLSVIRVRQDYLGHQCTITDRTIRLSAIPHEMRSEQAIKNHVEGMGIGTVDSVTICRNWKIIDDLMEQRDTLVRKLEEAWAVYLSRKGIQSSMETLPIAQPDPPSTQMATGDEEPLLNGRGRLRYNKKRPQITLRHFSFQYFLPKLNSKKVDAIDYYTMKLETLDGKIEKTRKEEFRALPLAFVTLNSVAAAQMAVQAVLDPKPAEFVARPAPAPSNIIWRNTYMPRYKRMLRSWLISIFIFVLSVFWLIPVGILAGLLNIRSIHKVWPQLADLLERSALANSLVSNFLPTAILTLLNVAVPYLYDYLSNLQGMISQADVELSVISKNFFFTFFNLFFAFSVFGTASNMYSVLKDTLKDTTHIAYLLAQSLQALAPFYINLIVLQGIGMFPFRLLDFGTVALYPVTLAGAKTPRDFAKLHQPSIFSYGFYLPQPILILILCIVYSVLPSGTLVLAFGLVYFLIGYFVHKYQLLYAMDHPQHSTGQAWSMITYRLLIGIVLFQSAMAGWLALRLAFVRALLIVPLIAFTLWFAWFYRKTFSSLNRYIALRAIADDTGGAGTRSPRDPERAVTEMTVDERREQGLEFINPNLIVPLSDVWVKTIARDYSSRESGRME</sequence>
<dbReference type="InterPro" id="IPR027815">
    <property type="entry name" value="CSC1/OSCA1-like_cyt"/>
</dbReference>
<evidence type="ECO:0000259" key="10">
    <source>
        <dbReference type="Pfam" id="PF14703"/>
    </source>
</evidence>
<protein>
    <submittedName>
        <fullName evidence="11">DUF221-domain-containing protein</fullName>
    </submittedName>
</protein>
<accession>A0A3N4LPQ5</accession>
<evidence type="ECO:0000313" key="12">
    <source>
        <dbReference type="Proteomes" id="UP000267821"/>
    </source>
</evidence>
<dbReference type="OrthoDB" id="1689567at2759"/>
<feature type="transmembrane region" description="Helical" evidence="7">
    <location>
        <begin position="479"/>
        <end position="499"/>
    </location>
</feature>
<feature type="transmembrane region" description="Helical" evidence="7">
    <location>
        <begin position="681"/>
        <end position="700"/>
    </location>
</feature>
<evidence type="ECO:0000256" key="5">
    <source>
        <dbReference type="ARBA" id="ARBA00022989"/>
    </source>
</evidence>
<evidence type="ECO:0000259" key="8">
    <source>
        <dbReference type="Pfam" id="PF02714"/>
    </source>
</evidence>
<feature type="transmembrane region" description="Helical" evidence="7">
    <location>
        <begin position="553"/>
        <end position="575"/>
    </location>
</feature>
<dbReference type="InterPro" id="IPR003864">
    <property type="entry name" value="CSC1/OSCA1-like_7TM"/>
</dbReference>
<evidence type="ECO:0000256" key="7">
    <source>
        <dbReference type="SAM" id="Phobius"/>
    </source>
</evidence>
<reference evidence="11 12" key="1">
    <citation type="journal article" date="2018" name="Nat. Ecol. Evol.">
        <title>Pezizomycetes genomes reveal the molecular basis of ectomycorrhizal truffle lifestyle.</title>
        <authorList>
            <person name="Murat C."/>
            <person name="Payen T."/>
            <person name="Noel B."/>
            <person name="Kuo A."/>
            <person name="Morin E."/>
            <person name="Chen J."/>
            <person name="Kohler A."/>
            <person name="Krizsan K."/>
            <person name="Balestrini R."/>
            <person name="Da Silva C."/>
            <person name="Montanini B."/>
            <person name="Hainaut M."/>
            <person name="Levati E."/>
            <person name="Barry K.W."/>
            <person name="Belfiori B."/>
            <person name="Cichocki N."/>
            <person name="Clum A."/>
            <person name="Dockter R.B."/>
            <person name="Fauchery L."/>
            <person name="Guy J."/>
            <person name="Iotti M."/>
            <person name="Le Tacon F."/>
            <person name="Lindquist E.A."/>
            <person name="Lipzen A."/>
            <person name="Malagnac F."/>
            <person name="Mello A."/>
            <person name="Molinier V."/>
            <person name="Miyauchi S."/>
            <person name="Poulain J."/>
            <person name="Riccioni C."/>
            <person name="Rubini A."/>
            <person name="Sitrit Y."/>
            <person name="Splivallo R."/>
            <person name="Traeger S."/>
            <person name="Wang M."/>
            <person name="Zifcakova L."/>
            <person name="Wipf D."/>
            <person name="Zambonelli A."/>
            <person name="Paolocci F."/>
            <person name="Nowrousian M."/>
            <person name="Ottonello S."/>
            <person name="Baldrian P."/>
            <person name="Spatafora J.W."/>
            <person name="Henrissat B."/>
            <person name="Nagy L.G."/>
            <person name="Aury J.M."/>
            <person name="Wincker P."/>
            <person name="Grigoriev I.V."/>
            <person name="Bonfante P."/>
            <person name="Martin F.M."/>
        </authorList>
    </citation>
    <scope>NUCLEOTIDE SEQUENCE [LARGE SCALE GENOMIC DNA]</scope>
    <source>
        <strain evidence="11 12">ATCC MYA-4762</strain>
    </source>
</reference>
<organism evidence="11 12">
    <name type="scientific">Terfezia boudieri ATCC MYA-4762</name>
    <dbReference type="NCBI Taxonomy" id="1051890"/>
    <lineage>
        <taxon>Eukaryota</taxon>
        <taxon>Fungi</taxon>
        <taxon>Dikarya</taxon>
        <taxon>Ascomycota</taxon>
        <taxon>Pezizomycotina</taxon>
        <taxon>Pezizomycetes</taxon>
        <taxon>Pezizales</taxon>
        <taxon>Pezizaceae</taxon>
        <taxon>Terfezia</taxon>
    </lineage>
</organism>
<feature type="transmembrane region" description="Helical" evidence="7">
    <location>
        <begin position="643"/>
        <end position="661"/>
    </location>
</feature>
<evidence type="ECO:0000256" key="6">
    <source>
        <dbReference type="ARBA" id="ARBA00023136"/>
    </source>
</evidence>
<feature type="domain" description="CSC1/OSCA1-like cytosolic" evidence="10">
    <location>
        <begin position="211"/>
        <end position="413"/>
    </location>
</feature>
<proteinExistence type="inferred from homology"/>
<feature type="transmembrane region" description="Helical" evidence="7">
    <location>
        <begin position="520"/>
        <end position="541"/>
    </location>
</feature>
<feature type="transmembrane region" description="Helical" evidence="7">
    <location>
        <begin position="706"/>
        <end position="726"/>
    </location>
</feature>
<evidence type="ECO:0000259" key="9">
    <source>
        <dbReference type="Pfam" id="PF13967"/>
    </source>
</evidence>
<keyword evidence="12" id="KW-1185">Reference proteome</keyword>
<keyword evidence="6 7" id="KW-0472">Membrane</keyword>
<name>A0A3N4LPQ5_9PEZI</name>
<evidence type="ECO:0000256" key="2">
    <source>
        <dbReference type="ARBA" id="ARBA00007779"/>
    </source>
</evidence>
<gene>
    <name evidence="11" type="ORF">L211DRAFT_823757</name>
</gene>
<feature type="transmembrane region" description="Helical" evidence="7">
    <location>
        <begin position="169"/>
        <end position="189"/>
    </location>
</feature>
<comment type="similarity">
    <text evidence="2">Belongs to the CSC1 (TC 1.A.17) family.</text>
</comment>
<dbReference type="Pfam" id="PF14703">
    <property type="entry name" value="PHM7_cyt"/>
    <property type="match status" value="1"/>
</dbReference>
<feature type="transmembrane region" description="Helical" evidence="7">
    <location>
        <begin position="426"/>
        <end position="450"/>
    </location>
</feature>
<comment type="subcellular location">
    <subcellularLocation>
        <location evidence="1">Membrane</location>
        <topology evidence="1">Multi-pass membrane protein</topology>
    </subcellularLocation>
</comment>
<dbReference type="InterPro" id="IPR032880">
    <property type="entry name" value="CSC1/OSCA1-like_N"/>
</dbReference>
<dbReference type="PANTHER" id="PTHR13018">
    <property type="entry name" value="PROBABLE MEMBRANE PROTEIN DUF221-RELATED"/>
    <property type="match status" value="1"/>
</dbReference>
<dbReference type="InterPro" id="IPR045122">
    <property type="entry name" value="Csc1-like"/>
</dbReference>
<dbReference type="PANTHER" id="PTHR13018:SF5">
    <property type="entry name" value="RE44586P"/>
    <property type="match status" value="1"/>
</dbReference>
<keyword evidence="4 7" id="KW-0812">Transmembrane</keyword>
<evidence type="ECO:0000256" key="3">
    <source>
        <dbReference type="ARBA" id="ARBA00022448"/>
    </source>
</evidence>
<dbReference type="Proteomes" id="UP000267821">
    <property type="component" value="Unassembled WGS sequence"/>
</dbReference>
<feature type="transmembrane region" description="Helical" evidence="7">
    <location>
        <begin position="113"/>
        <end position="132"/>
    </location>
</feature>
<feature type="transmembrane region" description="Helical" evidence="7">
    <location>
        <begin position="615"/>
        <end position="637"/>
    </location>
</feature>
<dbReference type="Pfam" id="PF02714">
    <property type="entry name" value="RSN1_7TM"/>
    <property type="match status" value="1"/>
</dbReference>
<evidence type="ECO:0000256" key="4">
    <source>
        <dbReference type="ARBA" id="ARBA00022692"/>
    </source>
</evidence>
<feature type="domain" description="CSC1/OSCA1-like 7TM region" evidence="8">
    <location>
        <begin position="424"/>
        <end position="699"/>
    </location>
</feature>
<dbReference type="AlphaFoldDB" id="A0A3N4LPQ5"/>
<dbReference type="EMBL" id="ML121540">
    <property type="protein sequence ID" value="RPB24884.1"/>
    <property type="molecule type" value="Genomic_DNA"/>
</dbReference>
<feature type="transmembrane region" description="Helical" evidence="7">
    <location>
        <begin position="28"/>
        <end position="49"/>
    </location>
</feature>
<dbReference type="GO" id="GO:0005227">
    <property type="term" value="F:calcium-activated cation channel activity"/>
    <property type="evidence" value="ECO:0007669"/>
    <property type="project" value="InterPro"/>
</dbReference>
<dbReference type="Pfam" id="PF13967">
    <property type="entry name" value="RSN1_TM"/>
    <property type="match status" value="1"/>
</dbReference>
<feature type="domain" description="CSC1/OSCA1-like N-terminal transmembrane" evidence="9">
    <location>
        <begin position="28"/>
        <end position="190"/>
    </location>
</feature>
<evidence type="ECO:0000256" key="1">
    <source>
        <dbReference type="ARBA" id="ARBA00004141"/>
    </source>
</evidence>
<dbReference type="InParanoid" id="A0A3N4LPQ5"/>
<keyword evidence="5 7" id="KW-1133">Transmembrane helix</keyword>
<keyword evidence="3" id="KW-0813">Transport</keyword>
<evidence type="ECO:0000313" key="11">
    <source>
        <dbReference type="EMBL" id="RPB24884.1"/>
    </source>
</evidence>
<dbReference type="STRING" id="1051890.A0A3N4LPQ5"/>
<dbReference type="GO" id="GO:0005886">
    <property type="term" value="C:plasma membrane"/>
    <property type="evidence" value="ECO:0007669"/>
    <property type="project" value="TreeGrafter"/>
</dbReference>